<gene>
    <name evidence="2" type="ORF">C8E97_5545</name>
</gene>
<comment type="caution">
    <text evidence="2">The sequence shown here is derived from an EMBL/GenBank/DDBJ whole genome shotgun (WGS) entry which is preliminary data.</text>
</comment>
<dbReference type="OrthoDB" id="8732661at2"/>
<feature type="domain" description="Transketolase N-terminal" evidence="1">
    <location>
        <begin position="26"/>
        <end position="211"/>
    </location>
</feature>
<evidence type="ECO:0000259" key="1">
    <source>
        <dbReference type="Pfam" id="PF00456"/>
    </source>
</evidence>
<dbReference type="Pfam" id="PF00456">
    <property type="entry name" value="Transketolase_N"/>
    <property type="match status" value="1"/>
</dbReference>
<sequence length="229" mass="24601">MAVVNELGFADIPALFQRMTGDEKHEWAAASTLHVLWVLYDRVLNVSPDRVDDPDRDRFLLSKGHGPMAYYAVLAAKGFLDPSTLDGWTGWDSPLGQHPDRVLVPGVEISSGSLGHGMPIGVGVALGLRLQGRSPRVVVLVGDAELDEGSNHEAIVLAGRMGLENFTVVVVDNESGTHGWPGGIAARFAVEGWETSTVDGRDQDALYEAFTAEHPGRPLAVVARISEVE</sequence>
<dbReference type="PANTHER" id="PTHR47514">
    <property type="entry name" value="TRANSKETOLASE N-TERMINAL SECTION-RELATED"/>
    <property type="match status" value="1"/>
</dbReference>
<dbReference type="EMBL" id="RBXO01000001">
    <property type="protein sequence ID" value="RKT56833.1"/>
    <property type="molecule type" value="Genomic_DNA"/>
</dbReference>
<evidence type="ECO:0000313" key="3">
    <source>
        <dbReference type="Proteomes" id="UP000282084"/>
    </source>
</evidence>
<reference evidence="2 3" key="1">
    <citation type="submission" date="2018-10" db="EMBL/GenBank/DDBJ databases">
        <title>Sequencing the genomes of 1000 actinobacteria strains.</title>
        <authorList>
            <person name="Klenk H.-P."/>
        </authorList>
    </citation>
    <scope>NUCLEOTIDE SEQUENCE [LARGE SCALE GENOMIC DNA]</scope>
    <source>
        <strain evidence="2 3">DSM 43800</strain>
    </source>
</reference>
<dbReference type="Proteomes" id="UP000282084">
    <property type="component" value="Unassembled WGS sequence"/>
</dbReference>
<keyword evidence="3" id="KW-1185">Reference proteome</keyword>
<organism evidence="2 3">
    <name type="scientific">Saccharothrix australiensis</name>
    <dbReference type="NCBI Taxonomy" id="2072"/>
    <lineage>
        <taxon>Bacteria</taxon>
        <taxon>Bacillati</taxon>
        <taxon>Actinomycetota</taxon>
        <taxon>Actinomycetes</taxon>
        <taxon>Pseudonocardiales</taxon>
        <taxon>Pseudonocardiaceae</taxon>
        <taxon>Saccharothrix</taxon>
    </lineage>
</organism>
<name>A0A495W877_9PSEU</name>
<dbReference type="SUPFAM" id="SSF52518">
    <property type="entry name" value="Thiamin diphosphate-binding fold (THDP-binding)"/>
    <property type="match status" value="1"/>
</dbReference>
<protein>
    <submittedName>
        <fullName evidence="2">Transketolase</fullName>
    </submittedName>
</protein>
<proteinExistence type="predicted"/>
<dbReference type="PANTHER" id="PTHR47514:SF2">
    <property type="entry name" value="TRANSKETOLASE"/>
    <property type="match status" value="1"/>
</dbReference>
<dbReference type="InterPro" id="IPR005474">
    <property type="entry name" value="Transketolase_N"/>
</dbReference>
<dbReference type="InterPro" id="IPR029061">
    <property type="entry name" value="THDP-binding"/>
</dbReference>
<dbReference type="Gene3D" id="3.40.50.970">
    <property type="match status" value="1"/>
</dbReference>
<dbReference type="GO" id="GO:0000287">
    <property type="term" value="F:magnesium ion binding"/>
    <property type="evidence" value="ECO:0007669"/>
    <property type="project" value="UniProtKB-ARBA"/>
</dbReference>
<evidence type="ECO:0000313" key="2">
    <source>
        <dbReference type="EMBL" id="RKT56833.1"/>
    </source>
</evidence>
<dbReference type="RefSeq" id="WP_121008327.1">
    <property type="nucleotide sequence ID" value="NZ_RBXO01000001.1"/>
</dbReference>
<accession>A0A495W877</accession>
<dbReference type="AlphaFoldDB" id="A0A495W877"/>